<dbReference type="EMBL" id="JARBHB010000004">
    <property type="protein sequence ID" value="KAJ8887557.1"/>
    <property type="molecule type" value="Genomic_DNA"/>
</dbReference>
<comment type="caution">
    <text evidence="1">The sequence shown here is derived from an EMBL/GenBank/DDBJ whole genome shotgun (WGS) entry which is preliminary data.</text>
</comment>
<name>A0ABQ9HTJ8_9NEOP</name>
<organism evidence="1 2">
    <name type="scientific">Dryococelus australis</name>
    <dbReference type="NCBI Taxonomy" id="614101"/>
    <lineage>
        <taxon>Eukaryota</taxon>
        <taxon>Metazoa</taxon>
        <taxon>Ecdysozoa</taxon>
        <taxon>Arthropoda</taxon>
        <taxon>Hexapoda</taxon>
        <taxon>Insecta</taxon>
        <taxon>Pterygota</taxon>
        <taxon>Neoptera</taxon>
        <taxon>Polyneoptera</taxon>
        <taxon>Phasmatodea</taxon>
        <taxon>Verophasmatodea</taxon>
        <taxon>Anareolatae</taxon>
        <taxon>Phasmatidae</taxon>
        <taxon>Eurycanthinae</taxon>
        <taxon>Dryococelus</taxon>
    </lineage>
</organism>
<keyword evidence="2" id="KW-1185">Reference proteome</keyword>
<dbReference type="Proteomes" id="UP001159363">
    <property type="component" value="Chromosome X"/>
</dbReference>
<reference evidence="1 2" key="1">
    <citation type="submission" date="2023-02" db="EMBL/GenBank/DDBJ databases">
        <title>LHISI_Scaffold_Assembly.</title>
        <authorList>
            <person name="Stuart O.P."/>
            <person name="Cleave R."/>
            <person name="Magrath M.J.L."/>
            <person name="Mikheyev A.S."/>
        </authorList>
    </citation>
    <scope>NUCLEOTIDE SEQUENCE [LARGE SCALE GENOMIC DNA]</scope>
    <source>
        <strain evidence="1">Daus_M_001</strain>
        <tissue evidence="1">Leg muscle</tissue>
    </source>
</reference>
<evidence type="ECO:0000313" key="2">
    <source>
        <dbReference type="Proteomes" id="UP001159363"/>
    </source>
</evidence>
<evidence type="ECO:0000313" key="1">
    <source>
        <dbReference type="EMBL" id="KAJ8887557.1"/>
    </source>
</evidence>
<sequence length="144" mass="15766">MAGDLPHSPIGPDGKLVQEAQVPLVNQIFTTNPWFLCVLVEVNGTLMNTLINTGTSHDIALGQQWLIDQDTELELGATRIHIGKQEQQTIYATGAIPPTPGNSMQLTDFQHGMPQSHQAAVQLLIDERRAVFIATNTLMMVAMH</sequence>
<accession>A0ABQ9HTJ8</accession>
<protein>
    <submittedName>
        <fullName evidence="1">Uncharacterized protein</fullName>
    </submittedName>
</protein>
<gene>
    <name evidence="1" type="ORF">PR048_013773</name>
</gene>
<proteinExistence type="predicted"/>